<evidence type="ECO:0000313" key="2">
    <source>
        <dbReference type="EMBL" id="EJK48414.1"/>
    </source>
</evidence>
<sequence>MPARGTPGRPRAAAQLQQYKLTDAKRAGTRHRTASSALDASPPLSKMEDLFRQYVESFVEKNIIEFQTDKSGGGLIWEVCGYEYEHDKGIWNLMLSADDPDDEDGDPFEEILPVQHCLLFTPDSIIEQANKVDAKRLQAGSRVFVKSSEEKGHRRGTIMRKSRNKVKILYDKCELLGGKTKEIEIGDILFDISAAIQDSGYTSYGPLFQVGERIVTDQEYEGTDCKGTYRHTVQILEIKNDSKELFDLPDTLHEQMVNGQAQVDSTLKPHQFCRRHITCRPTLSDDVTDDRDVEELLLQNSKIPAIHELDPDNVMQSMMFAFSIVYYACKHEDGSTKYPTTVPNLVILRTLRAYGLIESFRENGEHIEVRIASRFYEDYDNVKKWTEDDLR</sequence>
<keyword evidence="3" id="KW-1185">Reference proteome</keyword>
<accession>K0R8E5</accession>
<evidence type="ECO:0000256" key="1">
    <source>
        <dbReference type="SAM" id="MobiDB-lite"/>
    </source>
</evidence>
<protein>
    <submittedName>
        <fullName evidence="2">Uncharacterized protein</fullName>
    </submittedName>
</protein>
<dbReference type="AlphaFoldDB" id="K0R8E5"/>
<feature type="non-terminal residue" evidence="2">
    <location>
        <position position="391"/>
    </location>
</feature>
<dbReference type="Proteomes" id="UP000266841">
    <property type="component" value="Unassembled WGS sequence"/>
</dbReference>
<evidence type="ECO:0000313" key="3">
    <source>
        <dbReference type="Proteomes" id="UP000266841"/>
    </source>
</evidence>
<reference evidence="2 3" key="1">
    <citation type="journal article" date="2012" name="Genome Biol.">
        <title>Genome and low-iron response of an oceanic diatom adapted to chronic iron limitation.</title>
        <authorList>
            <person name="Lommer M."/>
            <person name="Specht M."/>
            <person name="Roy A.S."/>
            <person name="Kraemer L."/>
            <person name="Andreson R."/>
            <person name="Gutowska M.A."/>
            <person name="Wolf J."/>
            <person name="Bergner S.V."/>
            <person name="Schilhabel M.B."/>
            <person name="Klostermeier U.C."/>
            <person name="Beiko R.G."/>
            <person name="Rosenstiel P."/>
            <person name="Hippler M."/>
            <person name="Laroche J."/>
        </authorList>
    </citation>
    <scope>NUCLEOTIDE SEQUENCE [LARGE SCALE GENOMIC DNA]</scope>
    <source>
        <strain evidence="2 3">CCMP1005</strain>
    </source>
</reference>
<organism evidence="2 3">
    <name type="scientific">Thalassiosira oceanica</name>
    <name type="common">Marine diatom</name>
    <dbReference type="NCBI Taxonomy" id="159749"/>
    <lineage>
        <taxon>Eukaryota</taxon>
        <taxon>Sar</taxon>
        <taxon>Stramenopiles</taxon>
        <taxon>Ochrophyta</taxon>
        <taxon>Bacillariophyta</taxon>
        <taxon>Coscinodiscophyceae</taxon>
        <taxon>Thalassiosirophycidae</taxon>
        <taxon>Thalassiosirales</taxon>
        <taxon>Thalassiosiraceae</taxon>
        <taxon>Thalassiosira</taxon>
    </lineage>
</organism>
<dbReference type="EMBL" id="AGNL01045864">
    <property type="protein sequence ID" value="EJK48414.1"/>
    <property type="molecule type" value="Genomic_DNA"/>
</dbReference>
<name>K0R8E5_THAOC</name>
<gene>
    <name evidence="2" type="ORF">THAOC_32787</name>
</gene>
<comment type="caution">
    <text evidence="2">The sequence shown here is derived from an EMBL/GenBank/DDBJ whole genome shotgun (WGS) entry which is preliminary data.</text>
</comment>
<proteinExistence type="predicted"/>
<feature type="region of interest" description="Disordered" evidence="1">
    <location>
        <begin position="22"/>
        <end position="41"/>
    </location>
</feature>